<proteinExistence type="inferred from homology"/>
<dbReference type="GO" id="GO:0051287">
    <property type="term" value="F:NAD binding"/>
    <property type="evidence" value="ECO:0007669"/>
    <property type="project" value="UniProtKB-UniRule"/>
</dbReference>
<dbReference type="AlphaFoldDB" id="A0AAN9RYS5"/>
<dbReference type="InterPro" id="IPR011128">
    <property type="entry name" value="G3P_DH_NAD-dep_N"/>
</dbReference>
<feature type="domain" description="Glycerol-3-phosphate dehydrogenase NAD-dependent N-terminal" evidence="19">
    <location>
        <begin position="108"/>
        <end position="267"/>
    </location>
</feature>
<evidence type="ECO:0000256" key="9">
    <source>
        <dbReference type="ARBA" id="ARBA00023027"/>
    </source>
</evidence>
<dbReference type="GO" id="GO:0005975">
    <property type="term" value="P:carbohydrate metabolic process"/>
    <property type="evidence" value="ECO:0007669"/>
    <property type="project" value="InterPro"/>
</dbReference>
<evidence type="ECO:0000259" key="20">
    <source>
        <dbReference type="Pfam" id="PF07479"/>
    </source>
</evidence>
<comment type="pathway">
    <text evidence="13">Phospholipid metabolism.</text>
</comment>
<keyword evidence="8 16" id="KW-0560">Oxidoreductase</keyword>
<keyword evidence="9 16" id="KW-0520">NAD</keyword>
<dbReference type="NCBIfam" id="NF000940">
    <property type="entry name" value="PRK00094.1-2"/>
    <property type="match status" value="1"/>
</dbReference>
<evidence type="ECO:0000256" key="11">
    <source>
        <dbReference type="ARBA" id="ARBA00023209"/>
    </source>
</evidence>
<dbReference type="GO" id="GO:0008654">
    <property type="term" value="P:phospholipid biosynthetic process"/>
    <property type="evidence" value="ECO:0007669"/>
    <property type="project" value="UniProtKB-KW"/>
</dbReference>
<dbReference type="PROSITE" id="PS00957">
    <property type="entry name" value="NAD_G3PDH"/>
    <property type="match status" value="1"/>
</dbReference>
<dbReference type="FunFam" id="1.10.1040.10:FF:000031">
    <property type="entry name" value="Glycerol-3-phosphate dehydrogenase (NAD(P)(+))"/>
    <property type="match status" value="1"/>
</dbReference>
<evidence type="ECO:0000256" key="15">
    <source>
        <dbReference type="ARBA" id="ARBA00048683"/>
    </source>
</evidence>
<gene>
    <name evidence="21" type="ORF">VNO78_31154</name>
</gene>
<dbReference type="GO" id="GO:0005829">
    <property type="term" value="C:cytosol"/>
    <property type="evidence" value="ECO:0007669"/>
    <property type="project" value="TreeGrafter"/>
</dbReference>
<evidence type="ECO:0000256" key="10">
    <source>
        <dbReference type="ARBA" id="ARBA00023098"/>
    </source>
</evidence>
<evidence type="ECO:0000256" key="14">
    <source>
        <dbReference type="ARBA" id="ARBA00037925"/>
    </source>
</evidence>
<evidence type="ECO:0000256" key="12">
    <source>
        <dbReference type="ARBA" id="ARBA00023264"/>
    </source>
</evidence>
<evidence type="ECO:0000313" key="22">
    <source>
        <dbReference type="Proteomes" id="UP001386955"/>
    </source>
</evidence>
<reference evidence="21 22" key="1">
    <citation type="submission" date="2024-01" db="EMBL/GenBank/DDBJ databases">
        <title>The genomes of 5 underutilized Papilionoideae crops provide insights into root nodulation and disease resistanc.</title>
        <authorList>
            <person name="Jiang F."/>
        </authorList>
    </citation>
    <scope>NUCLEOTIDE SEQUENCE [LARGE SCALE GENOMIC DNA]</scope>
    <source>
        <strain evidence="21">DUOXIRENSHENG_FW03</strain>
        <tissue evidence="21">Leaves</tissue>
    </source>
</reference>
<sequence>MAAALEAPFGSTYFSSKPKPHNTILHSKFVAFPSKTFIFALRDTHALCAANSNASPSPPQDPDPGTQSDPDPTRDRRRVVRVAWEKIVRWSRSWRSKATTDVLQRTNKVVVLGGGSFGTAMAAHVANRKAELEVNMLVRDPQVCFSINKSHYNCKYFPDHRLPENVVATTDAKSALLGADYCLHAVPVQFSASFLESVAEYIDPGLPFISLSKGLELNTLRMMDQIIPQALRNPRQPFVALSGPSFALELMDRLPTAMVVASKDKKLANTVQQLLASSHLRISTSSDVTGVEIAGALKNVLAIAAGMVEGMNLGNNSMAALVSQGCSEIRWLATKMGAKPTTITGLSGTGDIMLTCFVNLSRNRRVGVRLGSGEKLENILSSMNQVAEGVSTAGAVIALAQKYNVKMPVLTAVARIIDNELTPKKAVFELMSLPQVILTLLSEENYVGLILRLQI</sequence>
<comment type="subcellular location">
    <subcellularLocation>
        <location evidence="1">Plastid</location>
        <location evidence="1">Chloroplast</location>
    </subcellularLocation>
</comment>
<dbReference type="EC" id="1.1.1.8" evidence="17"/>
<keyword evidence="22" id="KW-1185">Reference proteome</keyword>
<feature type="domain" description="Glycerol-3-phosphate dehydrogenase NAD-dependent C-terminal" evidence="20">
    <location>
        <begin position="287"/>
        <end position="427"/>
    </location>
</feature>
<dbReference type="PRINTS" id="PR00077">
    <property type="entry name" value="GPDHDRGNASE"/>
</dbReference>
<name>A0AAN9RYS5_PSOTE</name>
<dbReference type="PANTHER" id="PTHR11728:SF1">
    <property type="entry name" value="GLYCEROL-3-PHOSPHATE DEHYDROGENASE [NAD(+)] 2, CHLOROPLASTIC"/>
    <property type="match status" value="1"/>
</dbReference>
<dbReference type="Gene3D" id="1.10.1040.10">
    <property type="entry name" value="N-(1-d-carboxylethyl)-l-norvaline Dehydrogenase, domain 2"/>
    <property type="match status" value="1"/>
</dbReference>
<evidence type="ECO:0000256" key="18">
    <source>
        <dbReference type="SAM" id="MobiDB-lite"/>
    </source>
</evidence>
<evidence type="ECO:0000256" key="6">
    <source>
        <dbReference type="ARBA" id="ARBA00022640"/>
    </source>
</evidence>
<keyword evidence="5" id="KW-0150">Chloroplast</keyword>
<evidence type="ECO:0000256" key="16">
    <source>
        <dbReference type="RuleBase" id="RU000437"/>
    </source>
</evidence>
<evidence type="ECO:0000256" key="13">
    <source>
        <dbReference type="ARBA" id="ARBA00025707"/>
    </source>
</evidence>
<dbReference type="Gene3D" id="3.40.50.720">
    <property type="entry name" value="NAD(P)-binding Rossmann-like Domain"/>
    <property type="match status" value="1"/>
</dbReference>
<dbReference type="GO" id="GO:0009507">
    <property type="term" value="C:chloroplast"/>
    <property type="evidence" value="ECO:0007669"/>
    <property type="project" value="UniProtKB-SubCell"/>
</dbReference>
<protein>
    <recommendedName>
        <fullName evidence="17">Glycerol-3-phosphate dehydrogenase [NAD(+)]</fullName>
        <ecNumber evidence="17">1.1.1.8</ecNumber>
    </recommendedName>
</protein>
<comment type="similarity">
    <text evidence="3 16">Belongs to the NAD-dependent glycerol-3-phosphate dehydrogenase family.</text>
</comment>
<comment type="catalytic activity">
    <reaction evidence="15 17">
        <text>sn-glycerol 3-phosphate + NAD(+) = dihydroxyacetone phosphate + NADH + H(+)</text>
        <dbReference type="Rhea" id="RHEA:11092"/>
        <dbReference type="ChEBI" id="CHEBI:15378"/>
        <dbReference type="ChEBI" id="CHEBI:57540"/>
        <dbReference type="ChEBI" id="CHEBI:57597"/>
        <dbReference type="ChEBI" id="CHEBI:57642"/>
        <dbReference type="ChEBI" id="CHEBI:57945"/>
        <dbReference type="EC" id="1.1.1.8"/>
    </reaction>
</comment>
<dbReference type="GO" id="GO:0046168">
    <property type="term" value="P:glycerol-3-phosphate catabolic process"/>
    <property type="evidence" value="ECO:0007669"/>
    <property type="project" value="UniProtKB-UniRule"/>
</dbReference>
<keyword evidence="6" id="KW-0934">Plastid</keyword>
<evidence type="ECO:0000256" key="17">
    <source>
        <dbReference type="RuleBase" id="RU361243"/>
    </source>
</evidence>
<dbReference type="Pfam" id="PF07479">
    <property type="entry name" value="NAD_Gly3P_dh_C"/>
    <property type="match status" value="1"/>
</dbReference>
<dbReference type="InterPro" id="IPR006109">
    <property type="entry name" value="G3P_DH_NAD-dep_C"/>
</dbReference>
<comment type="caution">
    <text evidence="21">The sequence shown here is derived from an EMBL/GenBank/DDBJ whole genome shotgun (WGS) entry which is preliminary data.</text>
</comment>
<dbReference type="Pfam" id="PF01210">
    <property type="entry name" value="NAD_Gly3P_dh_N"/>
    <property type="match status" value="1"/>
</dbReference>
<dbReference type="InterPro" id="IPR036291">
    <property type="entry name" value="NAD(P)-bd_dom_sf"/>
</dbReference>
<evidence type="ECO:0000256" key="5">
    <source>
        <dbReference type="ARBA" id="ARBA00022528"/>
    </source>
</evidence>
<evidence type="ECO:0000256" key="4">
    <source>
        <dbReference type="ARBA" id="ARBA00022516"/>
    </source>
</evidence>
<dbReference type="SUPFAM" id="SSF51735">
    <property type="entry name" value="NAD(P)-binding Rossmann-fold domains"/>
    <property type="match status" value="1"/>
</dbReference>
<dbReference type="InterPro" id="IPR013328">
    <property type="entry name" value="6PGD_dom2"/>
</dbReference>
<organism evidence="21 22">
    <name type="scientific">Psophocarpus tetragonolobus</name>
    <name type="common">Winged bean</name>
    <name type="synonym">Dolichos tetragonolobus</name>
    <dbReference type="NCBI Taxonomy" id="3891"/>
    <lineage>
        <taxon>Eukaryota</taxon>
        <taxon>Viridiplantae</taxon>
        <taxon>Streptophyta</taxon>
        <taxon>Embryophyta</taxon>
        <taxon>Tracheophyta</taxon>
        <taxon>Spermatophyta</taxon>
        <taxon>Magnoliopsida</taxon>
        <taxon>eudicotyledons</taxon>
        <taxon>Gunneridae</taxon>
        <taxon>Pentapetalae</taxon>
        <taxon>rosids</taxon>
        <taxon>fabids</taxon>
        <taxon>Fabales</taxon>
        <taxon>Fabaceae</taxon>
        <taxon>Papilionoideae</taxon>
        <taxon>50 kb inversion clade</taxon>
        <taxon>NPAAA clade</taxon>
        <taxon>indigoferoid/millettioid clade</taxon>
        <taxon>Phaseoleae</taxon>
        <taxon>Psophocarpus</taxon>
    </lineage>
</organism>
<keyword evidence="4" id="KW-0444">Lipid biosynthesis</keyword>
<dbReference type="PANTHER" id="PTHR11728">
    <property type="entry name" value="GLYCEROL-3-PHOSPHATE DEHYDROGENASE"/>
    <property type="match status" value="1"/>
</dbReference>
<comment type="pathway">
    <text evidence="14">Membrane lipid metabolism; glycerophospholipid metabolism.</text>
</comment>
<dbReference type="NCBIfam" id="NF000942">
    <property type="entry name" value="PRK00094.1-4"/>
    <property type="match status" value="1"/>
</dbReference>
<evidence type="ECO:0000259" key="19">
    <source>
        <dbReference type="Pfam" id="PF01210"/>
    </source>
</evidence>
<keyword evidence="7" id="KW-0809">Transit peptide</keyword>
<comment type="pathway">
    <text evidence="2">Lipid metabolism.</text>
</comment>
<evidence type="ECO:0000256" key="3">
    <source>
        <dbReference type="ARBA" id="ARBA00011009"/>
    </source>
</evidence>
<evidence type="ECO:0000256" key="1">
    <source>
        <dbReference type="ARBA" id="ARBA00004229"/>
    </source>
</evidence>
<dbReference type="InterPro" id="IPR006168">
    <property type="entry name" value="G3P_DH_NAD-dep"/>
</dbReference>
<evidence type="ECO:0000256" key="2">
    <source>
        <dbReference type="ARBA" id="ARBA00005189"/>
    </source>
</evidence>
<dbReference type="SUPFAM" id="SSF48179">
    <property type="entry name" value="6-phosphogluconate dehydrogenase C-terminal domain-like"/>
    <property type="match status" value="1"/>
</dbReference>
<dbReference type="HAMAP" id="MF_00394">
    <property type="entry name" value="NAD_Glyc3P_dehydrog"/>
    <property type="match status" value="1"/>
</dbReference>
<feature type="region of interest" description="Disordered" evidence="18">
    <location>
        <begin position="50"/>
        <end position="76"/>
    </location>
</feature>
<dbReference type="Proteomes" id="UP001386955">
    <property type="component" value="Unassembled WGS sequence"/>
</dbReference>
<dbReference type="GO" id="GO:0141152">
    <property type="term" value="F:glycerol-3-phosphate dehydrogenase (NAD+) activity"/>
    <property type="evidence" value="ECO:0007669"/>
    <property type="project" value="UniProtKB-UniRule"/>
</dbReference>
<dbReference type="FunFam" id="3.40.50.720:FF:000019">
    <property type="entry name" value="Glycerol-3-phosphate dehydrogenase [NAD(P)+]"/>
    <property type="match status" value="1"/>
</dbReference>
<evidence type="ECO:0000313" key="21">
    <source>
        <dbReference type="EMBL" id="KAK7385436.1"/>
    </source>
</evidence>
<keyword evidence="10" id="KW-0443">Lipid metabolism</keyword>
<dbReference type="InterPro" id="IPR008927">
    <property type="entry name" value="6-PGluconate_DH-like_C_sf"/>
</dbReference>
<accession>A0AAN9RYS5</accession>
<keyword evidence="11" id="KW-0594">Phospholipid biosynthesis</keyword>
<dbReference type="EMBL" id="JAYMYS010000008">
    <property type="protein sequence ID" value="KAK7385436.1"/>
    <property type="molecule type" value="Genomic_DNA"/>
</dbReference>
<evidence type="ECO:0000256" key="8">
    <source>
        <dbReference type="ARBA" id="ARBA00023002"/>
    </source>
</evidence>
<keyword evidence="12" id="KW-1208">Phospholipid metabolism</keyword>
<evidence type="ECO:0000256" key="7">
    <source>
        <dbReference type="ARBA" id="ARBA00022946"/>
    </source>
</evidence>